<dbReference type="InterPro" id="IPR001633">
    <property type="entry name" value="EAL_dom"/>
</dbReference>
<dbReference type="Gene3D" id="3.30.70.270">
    <property type="match status" value="1"/>
</dbReference>
<evidence type="ECO:0000259" key="4">
    <source>
        <dbReference type="PROSITE" id="PS50887"/>
    </source>
</evidence>
<dbReference type="PANTHER" id="PTHR44757:SF2">
    <property type="entry name" value="BIOFILM ARCHITECTURE MAINTENANCE PROTEIN MBAA"/>
    <property type="match status" value="1"/>
</dbReference>
<dbReference type="InterPro" id="IPR035919">
    <property type="entry name" value="EAL_sf"/>
</dbReference>
<evidence type="ECO:0000313" key="5">
    <source>
        <dbReference type="EMBL" id="SFO51060.1"/>
    </source>
</evidence>
<dbReference type="FunFam" id="3.20.20.450:FF:000001">
    <property type="entry name" value="Cyclic di-GMP phosphodiesterase yahA"/>
    <property type="match status" value="1"/>
</dbReference>
<organism evidence="5 6">
    <name type="scientific">Geodermatophilus obscurus</name>
    <dbReference type="NCBI Taxonomy" id="1861"/>
    <lineage>
        <taxon>Bacteria</taxon>
        <taxon>Bacillati</taxon>
        <taxon>Actinomycetota</taxon>
        <taxon>Actinomycetes</taxon>
        <taxon>Geodermatophilales</taxon>
        <taxon>Geodermatophilaceae</taxon>
        <taxon>Geodermatophilus</taxon>
    </lineage>
</organism>
<feature type="transmembrane region" description="Helical" evidence="2">
    <location>
        <begin position="30"/>
        <end position="48"/>
    </location>
</feature>
<dbReference type="InterPro" id="IPR052155">
    <property type="entry name" value="Biofilm_reg_signaling"/>
</dbReference>
<evidence type="ECO:0000256" key="1">
    <source>
        <dbReference type="SAM" id="MobiDB-lite"/>
    </source>
</evidence>
<name>A0A1I5HSS6_9ACTN</name>
<sequence length="621" mass="65869">MELSAFGRLRRALPEGRPLPDEVWQRRHAVLLRLAAVQALAIGVLALTRGWSGPAALAATAAAAYPLTANLLPGAGRTLRAAGTTVSLLATSVLLVHVFDGLTEAHFSFFVVVGLVSLYQDWTPFGLALAVVVLHHGLVGTLFPHSVFHHDAAFRDPWVWAAVHGGFVLAASLANLASWRLNERQGLFDPLTGLANRTRFMQGLVRLLERRSGQVSVLFLDLDDFKDVNDTLGHAAGDQLLTTVSERLLACTRVGDEVGRLGGDEFAVVVGGDATAAAAVGERVLAALAEPVEVAGRLLTVHVSLGLADTATAGDRRPGTLLRNADLAMYEAKALGKNRMVRYVPGMAEAAQCEADLLQDLAAATRSGQLEVHYQPTIDLADGRTTGYEALVRWRHPGRGLVPPAEFIPQAEASGLVVEIGRWVLERAVSQAAAWTAETGRPIGIAVNLSPRQLSDDDVVTVVARVLADTGLPAGQLTLEVTEGVLLRDVDEAVGRLAALRALGVRIAIDDFGTGYSSMAYLRRLPADVLKIDRSFVQDLGSDGRSTTLVASMIELARSLGLEVVAEGVETPQQHAVLGDLACSHAQGYLFGRPLPAPAHDPVGDMPSGAVPEPREEVAAL</sequence>
<dbReference type="Gene3D" id="3.20.20.450">
    <property type="entry name" value="EAL domain"/>
    <property type="match status" value="1"/>
</dbReference>
<dbReference type="OrthoDB" id="23692at2"/>
<dbReference type="SMART" id="SM00267">
    <property type="entry name" value="GGDEF"/>
    <property type="match status" value="1"/>
</dbReference>
<dbReference type="PROSITE" id="PS50883">
    <property type="entry name" value="EAL"/>
    <property type="match status" value="1"/>
</dbReference>
<evidence type="ECO:0000259" key="3">
    <source>
        <dbReference type="PROSITE" id="PS50883"/>
    </source>
</evidence>
<dbReference type="CDD" id="cd01948">
    <property type="entry name" value="EAL"/>
    <property type="match status" value="1"/>
</dbReference>
<dbReference type="InterPro" id="IPR029787">
    <property type="entry name" value="Nucleotide_cyclase"/>
</dbReference>
<dbReference type="Pfam" id="PF00990">
    <property type="entry name" value="GGDEF"/>
    <property type="match status" value="1"/>
</dbReference>
<evidence type="ECO:0000313" key="6">
    <source>
        <dbReference type="Proteomes" id="UP000183642"/>
    </source>
</evidence>
<keyword evidence="6" id="KW-1185">Reference proteome</keyword>
<feature type="region of interest" description="Disordered" evidence="1">
    <location>
        <begin position="601"/>
        <end position="621"/>
    </location>
</feature>
<dbReference type="SMART" id="SM00052">
    <property type="entry name" value="EAL"/>
    <property type="match status" value="1"/>
</dbReference>
<dbReference type="EMBL" id="FOWE01000010">
    <property type="protein sequence ID" value="SFO51060.1"/>
    <property type="molecule type" value="Genomic_DNA"/>
</dbReference>
<protein>
    <submittedName>
        <fullName evidence="5">Diguanylate cyclase (GGDEF) domain-containing protein</fullName>
    </submittedName>
</protein>
<feature type="transmembrane region" description="Helical" evidence="2">
    <location>
        <begin position="158"/>
        <end position="177"/>
    </location>
</feature>
<dbReference type="PROSITE" id="PS50887">
    <property type="entry name" value="GGDEF"/>
    <property type="match status" value="1"/>
</dbReference>
<feature type="domain" description="EAL" evidence="3">
    <location>
        <begin position="354"/>
        <end position="608"/>
    </location>
</feature>
<dbReference type="NCBIfam" id="TIGR00254">
    <property type="entry name" value="GGDEF"/>
    <property type="match status" value="1"/>
</dbReference>
<dbReference type="PANTHER" id="PTHR44757">
    <property type="entry name" value="DIGUANYLATE CYCLASE DGCP"/>
    <property type="match status" value="1"/>
</dbReference>
<dbReference type="InterPro" id="IPR000160">
    <property type="entry name" value="GGDEF_dom"/>
</dbReference>
<feature type="transmembrane region" description="Helical" evidence="2">
    <location>
        <begin position="127"/>
        <end position="146"/>
    </location>
</feature>
<dbReference type="AlphaFoldDB" id="A0A1I5HSS6"/>
<dbReference type="RefSeq" id="WP_075015248.1">
    <property type="nucleotide sequence ID" value="NZ_FOWE01000010.1"/>
</dbReference>
<dbReference type="SUPFAM" id="SSF55073">
    <property type="entry name" value="Nucleotide cyclase"/>
    <property type="match status" value="1"/>
</dbReference>
<keyword evidence="2" id="KW-0472">Membrane</keyword>
<keyword evidence="2" id="KW-1133">Transmembrane helix</keyword>
<accession>A0A1I5HSS6</accession>
<dbReference type="CDD" id="cd01949">
    <property type="entry name" value="GGDEF"/>
    <property type="match status" value="1"/>
</dbReference>
<feature type="domain" description="GGDEF" evidence="4">
    <location>
        <begin position="213"/>
        <end position="345"/>
    </location>
</feature>
<dbReference type="Pfam" id="PF00563">
    <property type="entry name" value="EAL"/>
    <property type="match status" value="1"/>
</dbReference>
<dbReference type="SUPFAM" id="SSF141868">
    <property type="entry name" value="EAL domain-like"/>
    <property type="match status" value="1"/>
</dbReference>
<dbReference type="Proteomes" id="UP000183642">
    <property type="component" value="Unassembled WGS sequence"/>
</dbReference>
<gene>
    <name evidence="5" type="ORF">SAMN05660359_03989</name>
</gene>
<feature type="transmembrane region" description="Helical" evidence="2">
    <location>
        <begin position="79"/>
        <end position="99"/>
    </location>
</feature>
<feature type="transmembrane region" description="Helical" evidence="2">
    <location>
        <begin position="54"/>
        <end position="72"/>
    </location>
</feature>
<evidence type="ECO:0000256" key="2">
    <source>
        <dbReference type="SAM" id="Phobius"/>
    </source>
</evidence>
<reference evidence="6" key="1">
    <citation type="submission" date="2016-10" db="EMBL/GenBank/DDBJ databases">
        <authorList>
            <person name="Varghese N."/>
            <person name="Submissions S."/>
        </authorList>
    </citation>
    <scope>NUCLEOTIDE SEQUENCE [LARGE SCALE GENOMIC DNA]</scope>
    <source>
        <strain evidence="6">DSM 43161</strain>
    </source>
</reference>
<keyword evidence="2" id="KW-0812">Transmembrane</keyword>
<proteinExistence type="predicted"/>
<dbReference type="InterPro" id="IPR043128">
    <property type="entry name" value="Rev_trsase/Diguanyl_cyclase"/>
</dbReference>